<dbReference type="OrthoDB" id="424481at2"/>
<protein>
    <submittedName>
        <fullName evidence="1">Uncharacterized protein</fullName>
    </submittedName>
</protein>
<proteinExistence type="predicted"/>
<dbReference type="RefSeq" id="WP_069969826.1">
    <property type="nucleotide sequence ID" value="NZ_CM124774.1"/>
</dbReference>
<organism evidence="1">
    <name type="scientific">Desertifilum tharense IPPAS B-1220</name>
    <dbReference type="NCBI Taxonomy" id="1781255"/>
    <lineage>
        <taxon>Bacteria</taxon>
        <taxon>Bacillati</taxon>
        <taxon>Cyanobacteriota</taxon>
        <taxon>Cyanophyceae</taxon>
        <taxon>Desertifilales</taxon>
        <taxon>Desertifilaceae</taxon>
        <taxon>Desertifilum</taxon>
    </lineage>
</organism>
<accession>A0A1E5QE87</accession>
<dbReference type="EMBL" id="MJGC01000121">
    <property type="protein sequence ID" value="OEJ72633.1"/>
    <property type="molecule type" value="Genomic_DNA"/>
</dbReference>
<sequence>MNHLNRWLRNRLRQAISVCLTALTFLAIPAFGYTQSIAARANVLFDDGSSQPVTTGTVKRIQDKAEDLGDAPNRRIGDTGLKNIRELPENIPETIQKNVDRIKNTPNRPMKNDNVQEAIDDADRALDKYAF</sequence>
<gene>
    <name evidence="1" type="ORF">BH720_24355</name>
</gene>
<comment type="caution">
    <text evidence="1">The sequence shown here is derived from an EMBL/GenBank/DDBJ whole genome shotgun (WGS) entry which is preliminary data.</text>
</comment>
<evidence type="ECO:0000313" key="1">
    <source>
        <dbReference type="EMBL" id="OEJ72633.1"/>
    </source>
</evidence>
<reference evidence="1" key="1">
    <citation type="submission" date="2016-09" db="EMBL/GenBank/DDBJ databases">
        <title>Draft genome of thermotolerant cyanobacterium Desertifilum sp. strain IPPAS B-1220.</title>
        <authorList>
            <person name="Sinetova M.A."/>
            <person name="Bolakhan K."/>
            <person name="Zayadan B.K."/>
            <person name="Mironov K.S."/>
            <person name="Ustinova V."/>
            <person name="Kupriyanova E.V."/>
            <person name="Sidorov R.A."/>
            <person name="Skrypnik A.N."/>
            <person name="Gogoleva N.E."/>
            <person name="Gogolev Y.V."/>
            <person name="Los D.A."/>
        </authorList>
    </citation>
    <scope>NUCLEOTIDE SEQUENCE [LARGE SCALE GENOMIC DNA]</scope>
    <source>
        <strain evidence="1">IPPAS B-1220</strain>
    </source>
</reference>
<dbReference type="AlphaFoldDB" id="A0A1E5QE87"/>
<name>A0A1E5QE87_9CYAN</name>